<evidence type="ECO:0000313" key="2">
    <source>
        <dbReference type="Proteomes" id="UP001187682"/>
    </source>
</evidence>
<evidence type="ECO:0000313" key="1">
    <source>
        <dbReference type="EMBL" id="SPO04542.1"/>
    </source>
</evidence>
<reference evidence="1" key="1">
    <citation type="submission" date="2018-03" db="EMBL/GenBank/DDBJ databases">
        <authorList>
            <person name="Guldener U."/>
        </authorList>
    </citation>
    <scope>NUCLEOTIDE SEQUENCE</scope>
</reference>
<dbReference type="Proteomes" id="UP001187682">
    <property type="component" value="Unassembled WGS sequence"/>
</dbReference>
<dbReference type="AlphaFoldDB" id="A0AAE8N464"/>
<organism evidence="1 2">
    <name type="scientific">Cephalotrichum gorgonifer</name>
    <dbReference type="NCBI Taxonomy" id="2041049"/>
    <lineage>
        <taxon>Eukaryota</taxon>
        <taxon>Fungi</taxon>
        <taxon>Dikarya</taxon>
        <taxon>Ascomycota</taxon>
        <taxon>Pezizomycotina</taxon>
        <taxon>Sordariomycetes</taxon>
        <taxon>Hypocreomycetidae</taxon>
        <taxon>Microascales</taxon>
        <taxon>Microascaceae</taxon>
        <taxon>Cephalotrichum</taxon>
    </lineage>
</organism>
<proteinExistence type="predicted"/>
<protein>
    <submittedName>
        <fullName evidence="1">Uncharacterized protein</fullName>
    </submittedName>
</protein>
<accession>A0AAE8N464</accession>
<dbReference type="EMBL" id="ONZQ02000010">
    <property type="protein sequence ID" value="SPO04542.1"/>
    <property type="molecule type" value="Genomic_DNA"/>
</dbReference>
<sequence length="52" mass="5619">MGKECLTAISWFEGQDPESGFAGEPLVEHERECRELASPHAITLPTVSGASF</sequence>
<gene>
    <name evidence="1" type="ORF">DNG_07227</name>
</gene>
<comment type="caution">
    <text evidence="1">The sequence shown here is derived from an EMBL/GenBank/DDBJ whole genome shotgun (WGS) entry which is preliminary data.</text>
</comment>
<name>A0AAE8N464_9PEZI</name>
<keyword evidence="2" id="KW-1185">Reference proteome</keyword>